<sequence>MKKFKIVIEEHVSGEFEIEAEDMGKAFEIAEKNYYEGKFVLEPGNVTSRLMFLETTDGEECSEWIEF</sequence>
<dbReference type="OrthoDB" id="81058at2"/>
<dbReference type="PATRIC" id="fig|157687.3.peg.17"/>
<evidence type="ECO:0000313" key="1">
    <source>
        <dbReference type="EMBL" id="KXB70351.1"/>
    </source>
</evidence>
<evidence type="ECO:0000313" key="2">
    <source>
        <dbReference type="Proteomes" id="UP000070483"/>
    </source>
</evidence>
<organism evidence="1 2">
    <name type="scientific">Leptotrichia wadei</name>
    <dbReference type="NCBI Taxonomy" id="157687"/>
    <lineage>
        <taxon>Bacteria</taxon>
        <taxon>Fusobacteriati</taxon>
        <taxon>Fusobacteriota</taxon>
        <taxon>Fusobacteriia</taxon>
        <taxon>Fusobacteriales</taxon>
        <taxon>Leptotrichiaceae</taxon>
        <taxon>Leptotrichia</taxon>
    </lineage>
</organism>
<dbReference type="RefSeq" id="WP_060917134.1">
    <property type="nucleotide sequence ID" value="NZ_KQ959998.1"/>
</dbReference>
<gene>
    <name evidence="1" type="ORF">HMPREF3180_00018</name>
</gene>
<proteinExistence type="predicted"/>
<dbReference type="EMBL" id="LSDD01000003">
    <property type="protein sequence ID" value="KXB70351.1"/>
    <property type="molecule type" value="Genomic_DNA"/>
</dbReference>
<protein>
    <submittedName>
        <fullName evidence="1">Uncharacterized protein</fullName>
    </submittedName>
</protein>
<reference evidence="2" key="1">
    <citation type="submission" date="2016-01" db="EMBL/GenBank/DDBJ databases">
        <authorList>
            <person name="Mitreva M."/>
            <person name="Pepin K.H."/>
            <person name="Mihindukulasuriya K.A."/>
            <person name="Fulton R."/>
            <person name="Fronick C."/>
            <person name="O'Laughlin M."/>
            <person name="Miner T."/>
            <person name="Herter B."/>
            <person name="Rosa B.A."/>
            <person name="Cordes M."/>
            <person name="Tomlinson C."/>
            <person name="Wollam A."/>
            <person name="Palsikar V.B."/>
            <person name="Mardis E.R."/>
            <person name="Wilson R.K."/>
        </authorList>
    </citation>
    <scope>NUCLEOTIDE SEQUENCE [LARGE SCALE GENOMIC DNA]</scope>
    <source>
        <strain evidence="2">KA00185</strain>
    </source>
</reference>
<accession>A0A134ARP5</accession>
<dbReference type="AlphaFoldDB" id="A0A134ARP5"/>
<dbReference type="STRING" id="157687.HMPREF3180_00018"/>
<keyword evidence="2" id="KW-1185">Reference proteome</keyword>
<name>A0A134ARP5_9FUSO</name>
<dbReference type="Proteomes" id="UP000070483">
    <property type="component" value="Unassembled WGS sequence"/>
</dbReference>
<comment type="caution">
    <text evidence="1">The sequence shown here is derived from an EMBL/GenBank/DDBJ whole genome shotgun (WGS) entry which is preliminary data.</text>
</comment>